<reference evidence="1 2" key="1">
    <citation type="submission" date="2018-10" db="EMBL/GenBank/DDBJ databases">
        <title>Genomic Encyclopedia of Archaeal and Bacterial Type Strains, Phase II (KMG-II): from individual species to whole genera.</title>
        <authorList>
            <person name="Goeker M."/>
        </authorList>
    </citation>
    <scope>NUCLEOTIDE SEQUENCE [LARGE SCALE GENOMIC DNA]</scope>
    <source>
        <strain evidence="1 2">RP-AC37</strain>
    </source>
</reference>
<dbReference type="GO" id="GO:0016787">
    <property type="term" value="F:hydrolase activity"/>
    <property type="evidence" value="ECO:0007669"/>
    <property type="project" value="UniProtKB-KW"/>
</dbReference>
<dbReference type="InterPro" id="IPR022454">
    <property type="entry name" value="CHP03883_F420-assoc"/>
</dbReference>
<evidence type="ECO:0000313" key="2">
    <source>
        <dbReference type="Proteomes" id="UP000281955"/>
    </source>
</evidence>
<dbReference type="InterPro" id="IPR018766">
    <property type="entry name" value="Zinicin_2"/>
</dbReference>
<comment type="caution">
    <text evidence="1">The sequence shown here is derived from an EMBL/GenBank/DDBJ whole genome shotgun (WGS) entry which is preliminary data.</text>
</comment>
<dbReference type="InterPro" id="IPR042271">
    <property type="entry name" value="Zinicin_2_N"/>
</dbReference>
<accession>A0A420XPV8</accession>
<sequence length="354" mass="37888">MTSASAVPTVDWDLAVAAAVRLSPRPPKLGRGEIAEVVGELRGAARTAQEHVRAHTGLVAPAGASSVAVVDREGWIRANAAGFEAVMDPLVERIAAKRKGPGATPAAALVGGALTGAEAGGLLAFMSGKVLGQFEVFGPQEAGRLLLVAPNVVTVERELEVDPHDFRLWVCLHEETHRVQFGVAPWLREHLLGQLEGFVDDVELDAAAAVRRLWAVLRAVSAAVRGKEGLSLVEAVQTPAQRESLARVTAVMSLLEGHADVVMDGVGPAVVPSVEQIREKFQRRRTQPTRQQSVARSLLGMDAKLRQYRDGAVFVRGALERVGMEGFNRVWESPETLPLPHEIADPAAWVARTA</sequence>
<dbReference type="AlphaFoldDB" id="A0A420XPV8"/>
<dbReference type="RefSeq" id="WP_121193480.1">
    <property type="nucleotide sequence ID" value="NZ_RBWV01000011.1"/>
</dbReference>
<organism evidence="1 2">
    <name type="scientific">Motilibacter peucedani</name>
    <dbReference type="NCBI Taxonomy" id="598650"/>
    <lineage>
        <taxon>Bacteria</taxon>
        <taxon>Bacillati</taxon>
        <taxon>Actinomycetota</taxon>
        <taxon>Actinomycetes</taxon>
        <taxon>Motilibacterales</taxon>
        <taxon>Motilibacteraceae</taxon>
        <taxon>Motilibacter</taxon>
    </lineage>
</organism>
<dbReference type="NCBIfam" id="TIGR03624">
    <property type="entry name" value="putative hydrolase"/>
    <property type="match status" value="1"/>
</dbReference>
<gene>
    <name evidence="1" type="ORF">CLV35_1743</name>
</gene>
<keyword evidence="1" id="KW-0378">Hydrolase</keyword>
<dbReference type="Pfam" id="PF10103">
    <property type="entry name" value="Zincin_2"/>
    <property type="match status" value="1"/>
</dbReference>
<dbReference type="SUPFAM" id="SSF55486">
    <property type="entry name" value="Metalloproteases ('zincins'), catalytic domain"/>
    <property type="match status" value="1"/>
</dbReference>
<dbReference type="InParanoid" id="A0A420XPV8"/>
<name>A0A420XPV8_9ACTN</name>
<dbReference type="PANTHER" id="PTHR39420:SF1">
    <property type="entry name" value="HYDROLASE"/>
    <property type="match status" value="1"/>
</dbReference>
<dbReference type="NCBIfam" id="TIGR03883">
    <property type="entry name" value="DUF2342_F420"/>
    <property type="match status" value="1"/>
</dbReference>
<dbReference type="Proteomes" id="UP000281955">
    <property type="component" value="Unassembled WGS sequence"/>
</dbReference>
<evidence type="ECO:0000313" key="1">
    <source>
        <dbReference type="EMBL" id="RKS75284.1"/>
    </source>
</evidence>
<protein>
    <submittedName>
        <fullName evidence="1">Putative hydrolase/coenzyme F420 biosynthesis associated uncharacterized protein</fullName>
    </submittedName>
</protein>
<dbReference type="PANTHER" id="PTHR39420">
    <property type="match status" value="1"/>
</dbReference>
<dbReference type="Gene3D" id="1.20.150.30">
    <property type="entry name" value="Zincin-like metallopeptidase, N-terminal domain"/>
    <property type="match status" value="1"/>
</dbReference>
<keyword evidence="2" id="KW-1185">Reference proteome</keyword>
<proteinExistence type="predicted"/>
<dbReference type="EMBL" id="RBWV01000011">
    <property type="protein sequence ID" value="RKS75284.1"/>
    <property type="molecule type" value="Genomic_DNA"/>
</dbReference>
<dbReference type="OrthoDB" id="142939at2"/>